<evidence type="ECO:0000256" key="1">
    <source>
        <dbReference type="PROSITE-ProRule" id="PRU00024"/>
    </source>
</evidence>
<dbReference type="KEGG" id="cvn:111101112"/>
<dbReference type="SMART" id="SM00336">
    <property type="entry name" value="BBOX"/>
    <property type="match status" value="2"/>
</dbReference>
<dbReference type="AlphaFoldDB" id="A0A8B8AD94"/>
<dbReference type="InterPro" id="IPR011042">
    <property type="entry name" value="6-blade_b-propeller_TolB-like"/>
</dbReference>
<evidence type="ECO:0000259" key="3">
    <source>
        <dbReference type="PROSITE" id="PS50119"/>
    </source>
</evidence>
<reference evidence="5" key="1">
    <citation type="submission" date="2025-08" db="UniProtKB">
        <authorList>
            <consortium name="RefSeq"/>
        </authorList>
    </citation>
    <scope>IDENTIFICATION</scope>
    <source>
        <tissue evidence="5">Whole sample</tissue>
    </source>
</reference>
<evidence type="ECO:0000313" key="5">
    <source>
        <dbReference type="RefSeq" id="XP_022289130.1"/>
    </source>
</evidence>
<dbReference type="Proteomes" id="UP000694844">
    <property type="component" value="Chromosome 6"/>
</dbReference>
<dbReference type="Gene3D" id="3.30.160.60">
    <property type="entry name" value="Classic Zinc Finger"/>
    <property type="match status" value="1"/>
</dbReference>
<keyword evidence="1" id="KW-0479">Metal-binding</keyword>
<dbReference type="SUPFAM" id="SSF101898">
    <property type="entry name" value="NHL repeat"/>
    <property type="match status" value="1"/>
</dbReference>
<feature type="domain" description="B box-type" evidence="3">
    <location>
        <begin position="8"/>
        <end position="53"/>
    </location>
</feature>
<dbReference type="InterPro" id="IPR047153">
    <property type="entry name" value="TRIM45/56/19-like"/>
</dbReference>
<dbReference type="GO" id="GO:0061630">
    <property type="term" value="F:ubiquitin protein ligase activity"/>
    <property type="evidence" value="ECO:0007669"/>
    <property type="project" value="TreeGrafter"/>
</dbReference>
<dbReference type="GeneID" id="111101112"/>
<dbReference type="RefSeq" id="XP_022289130.1">
    <property type="nucleotide sequence ID" value="XM_022433422.1"/>
</dbReference>
<sequence length="553" mass="63753">MDPHYDAQDVARCDLCEVAIVQSYCDFCHVNLCKPCIGEHISDDYSKHTIVPFQQRRSTLIYPKCGTHPNENCKYQCEDCNIFLCTDCFASEQHNKEHKLSKLDEMFNKKKDQIQKDKQEIKEQILPVYEDISSELKNQISHIDVDYEKFATQLSKHREELHREIDNVMNQREKEIDKNKLKHLSILTKHLEEIKQLQFLMHETLQSLYEMEESNEVTPTIHYSSKNQEFSKLPPKVLVSMPKFIPKPIEKEDLCSLIGKLTPLSTTLEERVFTAKKPNTSVRELLDEPEVLNTIKTGHKGLRSVTCLNEEEIWTSGGTADIKCFNTQGVHQKTIKTKSGSWPADIAVYSDGALVYSDGIRTVYKVRNDQTEEIIRLQGWRPTQLCVTSSGDLLVTMYSDDKTQSKVVRYSGSTVKQTIQLDDNGQPLYSGNNEIKYISENRNLDICLADWEAGAVVVVNQAGKLRFRYTGPPSSTKNKPFKPWGITTDSQSRILISYWNNHCIHVLDVNGHFLRYIDNCDLEYPYGLCVDNDDSLFVCEHFRGNVKRIRYLK</sequence>
<gene>
    <name evidence="5" type="primary">LOC111101112</name>
</gene>
<dbReference type="PROSITE" id="PS50119">
    <property type="entry name" value="ZF_BBOX"/>
    <property type="match status" value="2"/>
</dbReference>
<dbReference type="PANTHER" id="PTHR25462">
    <property type="entry name" value="BONUS, ISOFORM C-RELATED"/>
    <property type="match status" value="1"/>
</dbReference>
<feature type="coiled-coil region" evidence="2">
    <location>
        <begin position="151"/>
        <end position="178"/>
    </location>
</feature>
<evidence type="ECO:0000313" key="4">
    <source>
        <dbReference type="Proteomes" id="UP000694844"/>
    </source>
</evidence>
<dbReference type="Pfam" id="PF00643">
    <property type="entry name" value="zf-B_box"/>
    <property type="match status" value="1"/>
</dbReference>
<dbReference type="GO" id="GO:0008270">
    <property type="term" value="F:zinc ion binding"/>
    <property type="evidence" value="ECO:0007669"/>
    <property type="project" value="UniProtKB-KW"/>
</dbReference>
<dbReference type="OrthoDB" id="10346975at2759"/>
<dbReference type="Gene3D" id="2.120.10.30">
    <property type="entry name" value="TolB, C-terminal domain"/>
    <property type="match status" value="1"/>
</dbReference>
<keyword evidence="2" id="KW-0175">Coiled coil</keyword>
<dbReference type="GO" id="GO:0005654">
    <property type="term" value="C:nucleoplasm"/>
    <property type="evidence" value="ECO:0007669"/>
    <property type="project" value="TreeGrafter"/>
</dbReference>
<dbReference type="SUPFAM" id="SSF57845">
    <property type="entry name" value="B-box zinc-binding domain"/>
    <property type="match status" value="1"/>
</dbReference>
<name>A0A8B8AD94_CRAVI</name>
<dbReference type="PANTHER" id="PTHR25462:SF305">
    <property type="entry name" value="RING-TYPE DOMAIN-CONTAINING PROTEIN"/>
    <property type="match status" value="1"/>
</dbReference>
<evidence type="ECO:0000256" key="2">
    <source>
        <dbReference type="SAM" id="Coils"/>
    </source>
</evidence>
<protein>
    <submittedName>
        <fullName evidence="5">Uncharacterized protein LOC111101112</fullName>
    </submittedName>
</protein>
<keyword evidence="4" id="KW-1185">Reference proteome</keyword>
<proteinExistence type="predicted"/>
<organism evidence="4 5">
    <name type="scientific">Crassostrea virginica</name>
    <name type="common">Eastern oyster</name>
    <dbReference type="NCBI Taxonomy" id="6565"/>
    <lineage>
        <taxon>Eukaryota</taxon>
        <taxon>Metazoa</taxon>
        <taxon>Spiralia</taxon>
        <taxon>Lophotrochozoa</taxon>
        <taxon>Mollusca</taxon>
        <taxon>Bivalvia</taxon>
        <taxon>Autobranchia</taxon>
        <taxon>Pteriomorphia</taxon>
        <taxon>Ostreida</taxon>
        <taxon>Ostreoidea</taxon>
        <taxon>Ostreidae</taxon>
        <taxon>Crassostrea</taxon>
    </lineage>
</organism>
<keyword evidence="1" id="KW-0863">Zinc-finger</keyword>
<keyword evidence="1" id="KW-0862">Zinc</keyword>
<dbReference type="InterPro" id="IPR000315">
    <property type="entry name" value="Znf_B-box"/>
</dbReference>
<accession>A0A8B8AD94</accession>
<feature type="domain" description="B box-type" evidence="3">
    <location>
        <begin position="65"/>
        <end position="103"/>
    </location>
</feature>